<evidence type="ECO:0000313" key="2">
    <source>
        <dbReference type="EMBL" id="ULP44280.1"/>
    </source>
</evidence>
<dbReference type="EMBL" id="CP092423">
    <property type="protein sequence ID" value="ULP44280.1"/>
    <property type="molecule type" value="Genomic_DNA"/>
</dbReference>
<dbReference type="InterPro" id="IPR041657">
    <property type="entry name" value="HTH_17"/>
</dbReference>
<accession>A0ABY3V4X6</accession>
<organism evidence="2 3">
    <name type="scientific">Mycobacterium lentiflavum</name>
    <dbReference type="NCBI Taxonomy" id="141349"/>
    <lineage>
        <taxon>Bacteria</taxon>
        <taxon>Bacillati</taxon>
        <taxon>Actinomycetota</taxon>
        <taxon>Actinomycetes</taxon>
        <taxon>Mycobacteriales</taxon>
        <taxon>Mycobacteriaceae</taxon>
        <taxon>Mycobacterium</taxon>
        <taxon>Mycobacterium simiae complex</taxon>
    </lineage>
</organism>
<reference evidence="2" key="1">
    <citation type="submission" date="2022-08" db="EMBL/GenBank/DDBJ databases">
        <title>Complete genome sequence of 14 non-tuberculosis mycobacteria type-strains.</title>
        <authorList>
            <person name="Igarashi Y."/>
            <person name="Osugi A."/>
            <person name="Mitarai S."/>
        </authorList>
    </citation>
    <scope>NUCLEOTIDE SEQUENCE</scope>
    <source>
        <strain evidence="2">ATCC 51985</strain>
    </source>
</reference>
<keyword evidence="3" id="KW-1185">Reference proteome</keyword>
<sequence length="63" mass="7040">MREIVSTATAAEILGVAPGTLRYWRYMDIGPRSFRVGRHVKYQREDIDAWVTSQLATTARGGG</sequence>
<dbReference type="SUPFAM" id="SSF46955">
    <property type="entry name" value="Putative DNA-binding domain"/>
    <property type="match status" value="1"/>
</dbReference>
<evidence type="ECO:0000313" key="3">
    <source>
        <dbReference type="Proteomes" id="UP001055171"/>
    </source>
</evidence>
<dbReference type="InterPro" id="IPR009061">
    <property type="entry name" value="DNA-bd_dom_put_sf"/>
</dbReference>
<dbReference type="Pfam" id="PF12728">
    <property type="entry name" value="HTH_17"/>
    <property type="match status" value="1"/>
</dbReference>
<dbReference type="Proteomes" id="UP001055171">
    <property type="component" value="Chromosome"/>
</dbReference>
<name>A0ABY3V4X6_MYCLN</name>
<gene>
    <name evidence="2" type="ORF">MJO58_10245</name>
</gene>
<protein>
    <submittedName>
        <fullName evidence="2">Helix-turn-helix domain-containing protein</fullName>
    </submittedName>
</protein>
<evidence type="ECO:0000259" key="1">
    <source>
        <dbReference type="Pfam" id="PF12728"/>
    </source>
</evidence>
<feature type="domain" description="Helix-turn-helix" evidence="1">
    <location>
        <begin position="6"/>
        <end position="54"/>
    </location>
</feature>
<dbReference type="RefSeq" id="WP_090601403.1">
    <property type="nucleotide sequence ID" value="NZ_CP092423.2"/>
</dbReference>
<proteinExistence type="predicted"/>